<dbReference type="InterPro" id="IPR013083">
    <property type="entry name" value="Znf_RING/FYVE/PHD"/>
</dbReference>
<dbReference type="Pfam" id="PF25100">
    <property type="entry name" value="DUF7809"/>
    <property type="match status" value="1"/>
</dbReference>
<reference evidence="6" key="1">
    <citation type="submission" date="2007-07" db="EMBL/GenBank/DDBJ databases">
        <title>PCAP assembly of the Caenorhabditis remanei genome.</title>
        <authorList>
            <consortium name="The Caenorhabditis remanei Sequencing Consortium"/>
            <person name="Wilson R.K."/>
        </authorList>
    </citation>
    <scope>NUCLEOTIDE SEQUENCE [LARGE SCALE GENOMIC DNA]</scope>
    <source>
        <strain evidence="6">PB4641</strain>
    </source>
</reference>
<proteinExistence type="predicted"/>
<dbReference type="EMBL" id="DS268613">
    <property type="protein sequence ID" value="EFO94119.1"/>
    <property type="molecule type" value="Genomic_DNA"/>
</dbReference>
<gene>
    <name evidence="6" type="ORF">CRE_25855</name>
</gene>
<keyword evidence="1 3" id="KW-0863">Zinc-finger</keyword>
<dbReference type="Proteomes" id="UP000008281">
    <property type="component" value="Unassembled WGS sequence"/>
</dbReference>
<organism evidence="7">
    <name type="scientific">Caenorhabditis remanei</name>
    <name type="common">Caenorhabditis vulgaris</name>
    <dbReference type="NCBI Taxonomy" id="31234"/>
    <lineage>
        <taxon>Eukaryota</taxon>
        <taxon>Metazoa</taxon>
        <taxon>Ecdysozoa</taxon>
        <taxon>Nematoda</taxon>
        <taxon>Chromadorea</taxon>
        <taxon>Rhabditida</taxon>
        <taxon>Rhabditina</taxon>
        <taxon>Rhabditomorpha</taxon>
        <taxon>Rhabditoidea</taxon>
        <taxon>Rhabditidae</taxon>
        <taxon>Peloderinae</taxon>
        <taxon>Caenorhabditis</taxon>
    </lineage>
</organism>
<dbReference type="GO" id="GO:0008270">
    <property type="term" value="F:zinc ion binding"/>
    <property type="evidence" value="ECO:0007669"/>
    <property type="project" value="UniProtKB-KW"/>
</dbReference>
<evidence type="ECO:0000256" key="3">
    <source>
        <dbReference type="PROSITE-ProRule" id="PRU00175"/>
    </source>
</evidence>
<feature type="compositionally biased region" description="Basic and acidic residues" evidence="4">
    <location>
        <begin position="576"/>
        <end position="588"/>
    </location>
</feature>
<dbReference type="HOGENOM" id="CLU_007994_0_0_1"/>
<dbReference type="PANTHER" id="PTHR21447">
    <property type="entry name" value="RING-TYPE DOMAIN-CONTAINING PROTEIN-RELATED"/>
    <property type="match status" value="1"/>
</dbReference>
<protein>
    <recommendedName>
        <fullName evidence="5">RING-type domain-containing protein</fullName>
    </recommendedName>
</protein>
<evidence type="ECO:0000313" key="6">
    <source>
        <dbReference type="EMBL" id="EFO94119.1"/>
    </source>
</evidence>
<dbReference type="InterPro" id="IPR001841">
    <property type="entry name" value="Znf_RING"/>
</dbReference>
<dbReference type="Gene3D" id="3.30.40.10">
    <property type="entry name" value="Zinc/RING finger domain, C3HC4 (zinc finger)"/>
    <property type="match status" value="1"/>
</dbReference>
<keyword evidence="1 3" id="KW-0479">Metal-binding</keyword>
<dbReference type="Pfam" id="PF13639">
    <property type="entry name" value="zf-RING_2"/>
    <property type="match status" value="1"/>
</dbReference>
<dbReference type="PANTHER" id="PTHR21447:SF13">
    <property type="entry name" value="RING-TYPE DOMAIN-CONTAINING PROTEIN"/>
    <property type="match status" value="1"/>
</dbReference>
<dbReference type="GO" id="GO:0045121">
    <property type="term" value="C:membrane raft"/>
    <property type="evidence" value="ECO:0007669"/>
    <property type="project" value="TreeGrafter"/>
</dbReference>
<feature type="domain" description="RING-type" evidence="5">
    <location>
        <begin position="715"/>
        <end position="757"/>
    </location>
</feature>
<evidence type="ECO:0000313" key="7">
    <source>
        <dbReference type="Proteomes" id="UP000008281"/>
    </source>
</evidence>
<name>E3NDR3_CAERE</name>
<dbReference type="eggNOG" id="KOG0800">
    <property type="taxonomic scope" value="Eukaryota"/>
</dbReference>
<dbReference type="SUPFAM" id="SSF57850">
    <property type="entry name" value="RING/U-box"/>
    <property type="match status" value="1"/>
</dbReference>
<keyword evidence="7" id="KW-1185">Reference proteome</keyword>
<evidence type="ECO:0000259" key="5">
    <source>
        <dbReference type="PROSITE" id="PS50089"/>
    </source>
</evidence>
<dbReference type="GO" id="GO:0045087">
    <property type="term" value="P:innate immune response"/>
    <property type="evidence" value="ECO:0007669"/>
    <property type="project" value="TreeGrafter"/>
</dbReference>
<dbReference type="OrthoDB" id="8062037at2759"/>
<dbReference type="STRING" id="31234.E3NDR3"/>
<keyword evidence="2" id="KW-0862">Zinc</keyword>
<evidence type="ECO:0000256" key="1">
    <source>
        <dbReference type="ARBA" id="ARBA00022771"/>
    </source>
</evidence>
<feature type="region of interest" description="Disordered" evidence="4">
    <location>
        <begin position="576"/>
        <end position="599"/>
    </location>
</feature>
<dbReference type="InParanoid" id="E3NDR3"/>
<sequence>MTKYLEINEDAYTPMHFAQKVFSYILKEFPTQQISFDFPEKVKGNEEEIVRMLCDELADTFRMYGSPREIVENVKKFTNFPENWRHLGLEEDTYQTNPMIYRSLKNEKYLCKSDLFPILQNMVFGGMNEFINVMAIFLKSQEPSDCMEFVRFDEKVLEEIAAELSAESWQKQVNISPMELFQEMSNLSLEEYFEKTEKMIGGEWNPKKSLRVQMDFRKMRMLSPEVPILFVMTTTYHMQRSGIEPLRRIIKKHPEWFLPYSETGINNIPTVRLLEDGDQRFVLKAELSNAIGVRLDSEDDGNLLFTVGLEEVLRKYGTKKIEVNTFIRYPIVRTKHRGVPIKGATPSKEFFILAVDAFFEFFRSLTIGLKMFQNTDFSRFSLAFHELEKYFKPNCKTPYFIRTDSIDSMKKIVEMFRGEAKGEKSVRNAKPDGFTIQDLKNELKHLELVETFPEIEEHAEVIYEHVNKVKNERYLRTCDLFDAIEYCQLICILNRLPNLKMFLHNQNGCGRVIGYKCERCEKKEIQKTSDVKNSTKNLKIENSNESVLNQYSQLALSVPEACEKCSESSKTLKETESELKISQDQEKKMHQKVTNTEKELSDLKKEHEIRLMSEAKKKEEFAEMKEELNSEKEKNQKKEEEILKASKENEELQKTILKLTAENETNERVIQKLLDRITNLSISNQKTDKINEKTIEESTATASITSKNAPPVIDCLICSNQIKSGEEIIRCPLCKRRFHSNCAFKWLKDHTQCPACNGDLPGI</sequence>
<dbReference type="OMA" id="FPDIREY"/>
<dbReference type="PROSITE" id="PS50089">
    <property type="entry name" value="ZF_RING_2"/>
    <property type="match status" value="1"/>
</dbReference>
<dbReference type="InterPro" id="IPR056711">
    <property type="entry name" value="DUF7809"/>
</dbReference>
<evidence type="ECO:0000256" key="4">
    <source>
        <dbReference type="SAM" id="MobiDB-lite"/>
    </source>
</evidence>
<dbReference type="AlphaFoldDB" id="E3NDR3"/>
<evidence type="ECO:0000256" key="2">
    <source>
        <dbReference type="ARBA" id="ARBA00022833"/>
    </source>
</evidence>
<accession>E3NDR3</accession>